<evidence type="ECO:0000256" key="2">
    <source>
        <dbReference type="SAM" id="Phobius"/>
    </source>
</evidence>
<evidence type="ECO:0000256" key="1">
    <source>
        <dbReference type="SAM" id="MobiDB-lite"/>
    </source>
</evidence>
<dbReference type="EMBL" id="LAZR01001775">
    <property type="protein sequence ID" value="KKN39226.1"/>
    <property type="molecule type" value="Genomic_DNA"/>
</dbReference>
<sequence length="66" mass="7077">MGNNKIWIIVGAVAIIVLGGWFFLTGDDNADGSISEPAAIEGSDTDEDQETDDEEDDATEEESEDN</sequence>
<dbReference type="AlphaFoldDB" id="A0A0F9SQI1"/>
<protein>
    <submittedName>
        <fullName evidence="3">Uncharacterized protein</fullName>
    </submittedName>
</protein>
<keyword evidence="2" id="KW-0472">Membrane</keyword>
<reference evidence="3" key="1">
    <citation type="journal article" date="2015" name="Nature">
        <title>Complex archaea that bridge the gap between prokaryotes and eukaryotes.</title>
        <authorList>
            <person name="Spang A."/>
            <person name="Saw J.H."/>
            <person name="Jorgensen S.L."/>
            <person name="Zaremba-Niedzwiedzka K."/>
            <person name="Martijn J."/>
            <person name="Lind A.E."/>
            <person name="van Eijk R."/>
            <person name="Schleper C."/>
            <person name="Guy L."/>
            <person name="Ettema T.J."/>
        </authorList>
    </citation>
    <scope>NUCLEOTIDE SEQUENCE</scope>
</reference>
<evidence type="ECO:0000313" key="3">
    <source>
        <dbReference type="EMBL" id="KKN39226.1"/>
    </source>
</evidence>
<gene>
    <name evidence="3" type="ORF">LCGC14_0745600</name>
</gene>
<feature type="compositionally biased region" description="Acidic residues" evidence="1">
    <location>
        <begin position="43"/>
        <end position="66"/>
    </location>
</feature>
<keyword evidence="2" id="KW-0812">Transmembrane</keyword>
<keyword evidence="2" id="KW-1133">Transmembrane helix</keyword>
<feature type="region of interest" description="Disordered" evidence="1">
    <location>
        <begin position="28"/>
        <end position="66"/>
    </location>
</feature>
<comment type="caution">
    <text evidence="3">The sequence shown here is derived from an EMBL/GenBank/DDBJ whole genome shotgun (WGS) entry which is preliminary data.</text>
</comment>
<proteinExistence type="predicted"/>
<name>A0A0F9SQI1_9ZZZZ</name>
<accession>A0A0F9SQI1</accession>
<feature type="transmembrane region" description="Helical" evidence="2">
    <location>
        <begin position="6"/>
        <end position="24"/>
    </location>
</feature>
<organism evidence="3">
    <name type="scientific">marine sediment metagenome</name>
    <dbReference type="NCBI Taxonomy" id="412755"/>
    <lineage>
        <taxon>unclassified sequences</taxon>
        <taxon>metagenomes</taxon>
        <taxon>ecological metagenomes</taxon>
    </lineage>
</organism>